<dbReference type="RefSeq" id="WP_023786469.1">
    <property type="nucleotide sequence ID" value="NC_022997.1"/>
</dbReference>
<dbReference type="HOGENOM" id="CLU_072295_0_0_5"/>
<dbReference type="PATRIC" id="fig|1029756.8.peg.1124"/>
<evidence type="ECO:0000256" key="3">
    <source>
        <dbReference type="PROSITE-ProRule" id="PRU00339"/>
    </source>
</evidence>
<proteinExistence type="predicted"/>
<feature type="repeat" description="TPR" evidence="3">
    <location>
        <begin position="150"/>
        <end position="183"/>
    </location>
</feature>
<feature type="chain" id="PRO_5004740545" evidence="5">
    <location>
        <begin position="34"/>
        <end position="326"/>
    </location>
</feature>
<dbReference type="PROSITE" id="PS51257">
    <property type="entry name" value="PROKAR_LIPOPROTEIN"/>
    <property type="match status" value="1"/>
</dbReference>
<feature type="compositionally biased region" description="Low complexity" evidence="4">
    <location>
        <begin position="280"/>
        <end position="292"/>
    </location>
</feature>
<dbReference type="PANTHER" id="PTHR45586">
    <property type="entry name" value="TPR REPEAT-CONTAINING PROTEIN PA4667"/>
    <property type="match status" value="1"/>
</dbReference>
<dbReference type="STRING" id="1029756.W911_05335"/>
<dbReference type="KEGG" id="hni:W911_05335"/>
<dbReference type="Pfam" id="PF14559">
    <property type="entry name" value="TPR_19"/>
    <property type="match status" value="1"/>
</dbReference>
<keyword evidence="7" id="KW-1185">Reference proteome</keyword>
<sequence>MADRDVSPRMAKPARAHGLLAAMAASLMLGACAQVGGGESDGLFSSLAPAAPQQAAVSAQPTDPRKATEYWGEQYSKDPRNLDAALAYAQNLTATGQKREALAVLQQASIVHGQDRRLARDYGRLALDLDQISVAKKVLAVADDPSNPDWRVILARGTALAKEGSYREAIAFYERARALQPNHPSVLNNLALAHTMAGDAEQGEALLRQAKSDGGNARVRQNLALVLGLQGKYDEATQIASSDLQPADAKANTALLQKMVRRDAQPMTPSMPADASWATAVAQAPAPRATPVSQQKRGPSALRPSTMESGLGRAGAPSATALFTAE</sequence>
<dbReference type="SMART" id="SM00028">
    <property type="entry name" value="TPR"/>
    <property type="match status" value="2"/>
</dbReference>
<gene>
    <name evidence="6" type="ORF">W911_05335</name>
</gene>
<accession>V5SDA9</accession>
<organism evidence="6 7">
    <name type="scientific">Hyphomicrobium nitrativorans NL23</name>
    <dbReference type="NCBI Taxonomy" id="1029756"/>
    <lineage>
        <taxon>Bacteria</taxon>
        <taxon>Pseudomonadati</taxon>
        <taxon>Pseudomonadota</taxon>
        <taxon>Alphaproteobacteria</taxon>
        <taxon>Hyphomicrobiales</taxon>
        <taxon>Hyphomicrobiaceae</taxon>
        <taxon>Hyphomicrobium</taxon>
    </lineage>
</organism>
<dbReference type="PANTHER" id="PTHR45586:SF1">
    <property type="entry name" value="LIPOPOLYSACCHARIDE ASSEMBLY PROTEIN B"/>
    <property type="match status" value="1"/>
</dbReference>
<protein>
    <submittedName>
        <fullName evidence="6">Uncharacterized protein</fullName>
    </submittedName>
</protein>
<evidence type="ECO:0000313" key="6">
    <source>
        <dbReference type="EMBL" id="AHB47939.1"/>
    </source>
</evidence>
<dbReference type="Gene3D" id="1.25.40.10">
    <property type="entry name" value="Tetratricopeptide repeat domain"/>
    <property type="match status" value="1"/>
</dbReference>
<keyword evidence="1" id="KW-0677">Repeat</keyword>
<dbReference type="Proteomes" id="UP000018542">
    <property type="component" value="Chromosome"/>
</dbReference>
<dbReference type="EMBL" id="CP006912">
    <property type="protein sequence ID" value="AHB47939.1"/>
    <property type="molecule type" value="Genomic_DNA"/>
</dbReference>
<dbReference type="SUPFAM" id="SSF48452">
    <property type="entry name" value="TPR-like"/>
    <property type="match status" value="2"/>
</dbReference>
<keyword evidence="5" id="KW-0732">Signal</keyword>
<evidence type="ECO:0000313" key="7">
    <source>
        <dbReference type="Proteomes" id="UP000018542"/>
    </source>
</evidence>
<reference evidence="6 7" key="1">
    <citation type="journal article" date="2014" name="Genome Announc.">
        <title>Complete Genome Sequence of Hyphomicrobium nitrativorans Strain NL23, a Denitrifying Bacterium Isolated from Biofilm of a Methanol-Fed Denitrification System Treating Seawater at the Montreal Biodome.</title>
        <authorList>
            <person name="Martineau C."/>
            <person name="Villeneuve C."/>
            <person name="Mauffrey F."/>
            <person name="Villemur R."/>
        </authorList>
    </citation>
    <scope>NUCLEOTIDE SEQUENCE [LARGE SCALE GENOMIC DNA]</scope>
    <source>
        <strain evidence="6">NL23</strain>
    </source>
</reference>
<evidence type="ECO:0000256" key="2">
    <source>
        <dbReference type="ARBA" id="ARBA00022803"/>
    </source>
</evidence>
<feature type="region of interest" description="Disordered" evidence="4">
    <location>
        <begin position="280"/>
        <end position="326"/>
    </location>
</feature>
<dbReference type="PROSITE" id="PS50005">
    <property type="entry name" value="TPR"/>
    <property type="match status" value="1"/>
</dbReference>
<dbReference type="AlphaFoldDB" id="V5SDA9"/>
<feature type="signal peptide" evidence="5">
    <location>
        <begin position="1"/>
        <end position="33"/>
    </location>
</feature>
<evidence type="ECO:0000256" key="5">
    <source>
        <dbReference type="SAM" id="SignalP"/>
    </source>
</evidence>
<keyword evidence="2 3" id="KW-0802">TPR repeat</keyword>
<evidence type="ECO:0000256" key="4">
    <source>
        <dbReference type="SAM" id="MobiDB-lite"/>
    </source>
</evidence>
<evidence type="ECO:0000256" key="1">
    <source>
        <dbReference type="ARBA" id="ARBA00022737"/>
    </source>
</evidence>
<dbReference type="InterPro" id="IPR019734">
    <property type="entry name" value="TPR_rpt"/>
</dbReference>
<dbReference type="OrthoDB" id="422579at2"/>
<dbReference type="InterPro" id="IPR051012">
    <property type="entry name" value="CellSynth/LPSAsmb/PSIAsmb"/>
</dbReference>
<dbReference type="InterPro" id="IPR011990">
    <property type="entry name" value="TPR-like_helical_dom_sf"/>
</dbReference>
<name>V5SDA9_9HYPH</name>